<dbReference type="InterPro" id="IPR053194">
    <property type="entry name" value="tRNA_methyltr_O"/>
</dbReference>
<dbReference type="Pfam" id="PF02663">
    <property type="entry name" value="FmdE"/>
    <property type="match status" value="1"/>
</dbReference>
<sequence>MCTELTPWERVVQFHGHVCPGIAAGYRVAMRMLQELGRQYPPGDECIIRAGKRFCGLDALQLLLGATYGKGNLQVEAEDRYHFELSLPGQSLRIELELTPRLAVYEEQWQQLFQEKLSPVKNGRKSEIIAEMVELAQQVMDLEDEEFFLKVETRQE</sequence>
<dbReference type="RefSeq" id="WP_159071770.1">
    <property type="nucleotide sequence ID" value="NZ_FUXM01000027.1"/>
</dbReference>
<gene>
    <name evidence="2" type="ORF">SAMN02745885_02018</name>
</gene>
<dbReference type="PANTHER" id="PTHR39418">
    <property type="entry name" value="DEHYDROGENASE-RELATED"/>
    <property type="match status" value="1"/>
</dbReference>
<dbReference type="Gene3D" id="3.30.1330.130">
    <property type="match status" value="1"/>
</dbReference>
<dbReference type="InterPro" id="IPR003814">
    <property type="entry name" value="FmdEsu_dom"/>
</dbReference>
<dbReference type="Proteomes" id="UP000189933">
    <property type="component" value="Unassembled WGS sequence"/>
</dbReference>
<proteinExistence type="predicted"/>
<dbReference type="OrthoDB" id="9804309at2"/>
<dbReference type="PANTHER" id="PTHR39418:SF1">
    <property type="entry name" value="DEHYDROGENASE"/>
    <property type="match status" value="1"/>
</dbReference>
<reference evidence="3" key="1">
    <citation type="submission" date="2017-02" db="EMBL/GenBank/DDBJ databases">
        <authorList>
            <person name="Varghese N."/>
            <person name="Submissions S."/>
        </authorList>
    </citation>
    <scope>NUCLEOTIDE SEQUENCE [LARGE SCALE GENOMIC DNA]</scope>
    <source>
        <strain evidence="3">DSM 16521</strain>
    </source>
</reference>
<evidence type="ECO:0000259" key="1">
    <source>
        <dbReference type="Pfam" id="PF02663"/>
    </source>
</evidence>
<dbReference type="EMBL" id="FUXM01000027">
    <property type="protein sequence ID" value="SKA13113.1"/>
    <property type="molecule type" value="Genomic_DNA"/>
</dbReference>
<evidence type="ECO:0000313" key="3">
    <source>
        <dbReference type="Proteomes" id="UP000189933"/>
    </source>
</evidence>
<keyword evidence="3" id="KW-1185">Reference proteome</keyword>
<organism evidence="2 3">
    <name type="scientific">Carboxydocella sporoproducens DSM 16521</name>
    <dbReference type="NCBI Taxonomy" id="1121270"/>
    <lineage>
        <taxon>Bacteria</taxon>
        <taxon>Bacillati</taxon>
        <taxon>Bacillota</taxon>
        <taxon>Clostridia</taxon>
        <taxon>Eubacteriales</taxon>
        <taxon>Clostridiales Family XVI. Incertae Sedis</taxon>
        <taxon>Carboxydocella</taxon>
    </lineage>
</organism>
<name>A0A1T4RAW8_9FIRM</name>
<dbReference type="AlphaFoldDB" id="A0A1T4RAW8"/>
<feature type="domain" description="Formylmethanofuran dehydrogenase subunit E" evidence="1">
    <location>
        <begin position="14"/>
        <end position="148"/>
    </location>
</feature>
<dbReference type="SUPFAM" id="SSF143555">
    <property type="entry name" value="FwdE-like"/>
    <property type="match status" value="1"/>
</dbReference>
<evidence type="ECO:0000313" key="2">
    <source>
        <dbReference type="EMBL" id="SKA13113.1"/>
    </source>
</evidence>
<protein>
    <submittedName>
        <fullName evidence="2">Formylmethanofuran dehydrogenase subunit E</fullName>
    </submittedName>
</protein>
<accession>A0A1T4RAW8</accession>